<dbReference type="GO" id="GO:0005840">
    <property type="term" value="C:ribosome"/>
    <property type="evidence" value="ECO:0007669"/>
    <property type="project" value="UniProtKB-KW"/>
</dbReference>
<evidence type="ECO:0000256" key="2">
    <source>
        <dbReference type="ARBA" id="ARBA00023274"/>
    </source>
</evidence>
<keyword evidence="1 3" id="KW-0689">Ribosomal protein</keyword>
<comment type="caution">
    <text evidence="8">The sequence shown here is derived from an EMBL/GenBank/DDBJ whole genome shotgun (WGS) entry which is preliminary data.</text>
</comment>
<evidence type="ECO:0000256" key="6">
    <source>
        <dbReference type="SAM" id="MobiDB-lite"/>
    </source>
</evidence>
<accession>A0ABN0T259</accession>
<dbReference type="PIRSF" id="PIRSF002162">
    <property type="entry name" value="Ribosomal_L6"/>
    <property type="match status" value="1"/>
</dbReference>
<sequence length="183" mass="19595">MSRIGRAPIHIPSGVTVTVGADNLVKVKGPKGELSREIHPDMKITVEEGVVTVTRPSDDKMHRSLHGLSRTLINNMVIGVSEGYTKTLEISGVGYRAAKQGKNLSLSLGFSHPVVIEPPEGIAFECPSATVITISGINKEVVGQTAAEIRAHREPEPYKGKGIKYAGEHVRRKEGKAGAKGKK</sequence>
<protein>
    <recommendedName>
        <fullName evidence="3">Large ribosomal subunit protein uL6</fullName>
    </recommendedName>
</protein>
<keyword evidence="3 5" id="KW-0694">RNA-binding</keyword>
<dbReference type="InterPro" id="IPR020040">
    <property type="entry name" value="Ribosomal_uL6_a/b-dom"/>
</dbReference>
<dbReference type="RefSeq" id="WP_304986860.1">
    <property type="nucleotide sequence ID" value="NZ_BAAACR010000008.1"/>
</dbReference>
<dbReference type="PANTHER" id="PTHR11655:SF14">
    <property type="entry name" value="LARGE RIBOSOMAL SUBUNIT PROTEIN UL6M"/>
    <property type="match status" value="1"/>
</dbReference>
<dbReference type="SUPFAM" id="SSF56053">
    <property type="entry name" value="Ribosomal protein L6"/>
    <property type="match status" value="2"/>
</dbReference>
<evidence type="ECO:0000313" key="9">
    <source>
        <dbReference type="Proteomes" id="UP001500399"/>
    </source>
</evidence>
<evidence type="ECO:0000259" key="7">
    <source>
        <dbReference type="Pfam" id="PF00347"/>
    </source>
</evidence>
<evidence type="ECO:0000256" key="1">
    <source>
        <dbReference type="ARBA" id="ARBA00022980"/>
    </source>
</evidence>
<feature type="compositionally biased region" description="Basic and acidic residues" evidence="6">
    <location>
        <begin position="166"/>
        <end position="177"/>
    </location>
</feature>
<dbReference type="Pfam" id="PF00347">
    <property type="entry name" value="Ribosomal_L6"/>
    <property type="match status" value="2"/>
</dbReference>
<dbReference type="PROSITE" id="PS00525">
    <property type="entry name" value="RIBOSOMAL_L6_1"/>
    <property type="match status" value="1"/>
</dbReference>
<evidence type="ECO:0000313" key="8">
    <source>
        <dbReference type="EMBL" id="GAA0210042.1"/>
    </source>
</evidence>
<dbReference type="InterPro" id="IPR002358">
    <property type="entry name" value="Ribosomal_uL6_CS"/>
</dbReference>
<dbReference type="HAMAP" id="MF_01365_B">
    <property type="entry name" value="Ribosomal_uL6_B"/>
    <property type="match status" value="1"/>
</dbReference>
<dbReference type="PANTHER" id="PTHR11655">
    <property type="entry name" value="60S/50S RIBOSOMAL PROTEIN L6/L9"/>
    <property type="match status" value="1"/>
</dbReference>
<reference evidence="8 9" key="1">
    <citation type="journal article" date="2019" name="Int. J. Syst. Evol. Microbiol.">
        <title>The Global Catalogue of Microorganisms (GCM) 10K type strain sequencing project: providing services to taxonomists for standard genome sequencing and annotation.</title>
        <authorList>
            <consortium name="The Broad Institute Genomics Platform"/>
            <consortium name="The Broad Institute Genome Sequencing Center for Infectious Disease"/>
            <person name="Wu L."/>
            <person name="Ma J."/>
        </authorList>
    </citation>
    <scope>NUCLEOTIDE SEQUENCE [LARGE SCALE GENOMIC DNA]</scope>
    <source>
        <strain evidence="8 9">JCM 8542</strain>
    </source>
</reference>
<organism evidence="8 9">
    <name type="scientific">Selenomonas dianae</name>
    <dbReference type="NCBI Taxonomy" id="135079"/>
    <lineage>
        <taxon>Bacteria</taxon>
        <taxon>Bacillati</taxon>
        <taxon>Bacillota</taxon>
        <taxon>Negativicutes</taxon>
        <taxon>Selenomonadales</taxon>
        <taxon>Selenomonadaceae</taxon>
        <taxon>Selenomonas</taxon>
    </lineage>
</organism>
<dbReference type="InterPro" id="IPR000702">
    <property type="entry name" value="Ribosomal_uL6-like"/>
</dbReference>
<proteinExistence type="inferred from homology"/>
<evidence type="ECO:0000256" key="4">
    <source>
        <dbReference type="RuleBase" id="RU003869"/>
    </source>
</evidence>
<comment type="similarity">
    <text evidence="3 4">Belongs to the universal ribosomal protein uL6 family.</text>
</comment>
<dbReference type="Gene3D" id="3.90.930.12">
    <property type="entry name" value="Ribosomal protein L6, alpha-beta domain"/>
    <property type="match status" value="2"/>
</dbReference>
<keyword evidence="9" id="KW-1185">Reference proteome</keyword>
<comment type="subunit">
    <text evidence="3">Part of the 50S ribosomal subunit.</text>
</comment>
<dbReference type="InterPro" id="IPR036789">
    <property type="entry name" value="Ribosomal_uL6-like_a/b-dom_sf"/>
</dbReference>
<evidence type="ECO:0000256" key="3">
    <source>
        <dbReference type="HAMAP-Rule" id="MF_01365"/>
    </source>
</evidence>
<dbReference type="NCBIfam" id="TIGR03654">
    <property type="entry name" value="L6_bact"/>
    <property type="match status" value="1"/>
</dbReference>
<dbReference type="EMBL" id="BAAACR010000008">
    <property type="protein sequence ID" value="GAA0210042.1"/>
    <property type="molecule type" value="Genomic_DNA"/>
</dbReference>
<comment type="function">
    <text evidence="3 5">This protein binds to the 23S rRNA, and is important in its secondary structure. It is located near the subunit interface in the base of the L7/L12 stalk, and near the tRNA binding site of the peptidyltransferase center.</text>
</comment>
<dbReference type="Proteomes" id="UP001500399">
    <property type="component" value="Unassembled WGS sequence"/>
</dbReference>
<dbReference type="InterPro" id="IPR019906">
    <property type="entry name" value="Ribosomal_uL6_bac-type"/>
</dbReference>
<name>A0ABN0T259_9FIRM</name>
<evidence type="ECO:0000256" key="5">
    <source>
        <dbReference type="RuleBase" id="RU003870"/>
    </source>
</evidence>
<gene>
    <name evidence="3 8" type="primary">rplF</name>
    <name evidence="8" type="ORF">GCM10008919_11650</name>
</gene>
<feature type="region of interest" description="Disordered" evidence="6">
    <location>
        <begin position="157"/>
        <end position="183"/>
    </location>
</feature>
<feature type="domain" description="Large ribosomal subunit protein uL6 alpha-beta" evidence="7">
    <location>
        <begin position="11"/>
        <end position="83"/>
    </location>
</feature>
<keyword evidence="3 5" id="KW-0699">rRNA-binding</keyword>
<keyword evidence="2 3" id="KW-0687">Ribonucleoprotein</keyword>
<dbReference type="PRINTS" id="PR00059">
    <property type="entry name" value="RIBOSOMALL6"/>
</dbReference>
<feature type="domain" description="Large ribosomal subunit protein uL6 alpha-beta" evidence="7">
    <location>
        <begin position="92"/>
        <end position="165"/>
    </location>
</feature>